<feature type="domain" description="DUF1540" evidence="1">
    <location>
        <begin position="63"/>
        <end position="101"/>
    </location>
</feature>
<feature type="domain" description="DUF1540" evidence="1">
    <location>
        <begin position="5"/>
        <end position="42"/>
    </location>
</feature>
<proteinExistence type="predicted"/>
<organism evidence="2 3">
    <name type="scientific">Gallintestinimicrobium propionicum</name>
    <dbReference type="NCBI Taxonomy" id="2981770"/>
    <lineage>
        <taxon>Bacteria</taxon>
        <taxon>Bacillati</taxon>
        <taxon>Bacillota</taxon>
        <taxon>Clostridia</taxon>
        <taxon>Lachnospirales</taxon>
        <taxon>Lachnospiraceae</taxon>
        <taxon>Gallintestinimicrobium</taxon>
    </lineage>
</organism>
<dbReference type="RefSeq" id="WP_117959662.1">
    <property type="nucleotide sequence ID" value="NZ_JAJEQF010000066.1"/>
</dbReference>
<protein>
    <submittedName>
        <fullName evidence="2">DUF1540 domain-containing protein</fullName>
    </submittedName>
</protein>
<evidence type="ECO:0000313" key="2">
    <source>
        <dbReference type="EMBL" id="MCC2169172.1"/>
    </source>
</evidence>
<evidence type="ECO:0000259" key="1">
    <source>
        <dbReference type="Pfam" id="PF07561"/>
    </source>
</evidence>
<sequence length="104" mass="11662">MTDLKCSVETCCFHDGDCCCRNDIMVGGAKACSCDETCCENFEQQKEGSARNADGYPDRMTQIDCEAVKCRYNTNYKCQAEHVDMRGSRAGDRRETACATFVER</sequence>
<dbReference type="EMBL" id="JAJEQF010000066">
    <property type="protein sequence ID" value="MCC2169172.1"/>
    <property type="molecule type" value="Genomic_DNA"/>
</dbReference>
<accession>A0AAE3DNV4</accession>
<evidence type="ECO:0000313" key="3">
    <source>
        <dbReference type="Proteomes" id="UP001199355"/>
    </source>
</evidence>
<gene>
    <name evidence="2" type="ORF">LKD45_16050</name>
</gene>
<comment type="caution">
    <text evidence="2">The sequence shown here is derived from an EMBL/GenBank/DDBJ whole genome shotgun (WGS) entry which is preliminary data.</text>
</comment>
<keyword evidence="3" id="KW-1185">Reference proteome</keyword>
<dbReference type="Pfam" id="PF07561">
    <property type="entry name" value="DUF1540"/>
    <property type="match status" value="2"/>
</dbReference>
<dbReference type="Proteomes" id="UP001199355">
    <property type="component" value="Unassembled WGS sequence"/>
</dbReference>
<dbReference type="InterPro" id="IPR011437">
    <property type="entry name" value="DUF1540"/>
</dbReference>
<name>A0AAE3DNV4_9FIRM</name>
<reference evidence="2 3" key="1">
    <citation type="submission" date="2021-10" db="EMBL/GenBank/DDBJ databases">
        <title>Anaerobic single-cell dispensing facilitates the cultivation of human gut bacteria.</title>
        <authorList>
            <person name="Afrizal A."/>
        </authorList>
    </citation>
    <scope>NUCLEOTIDE SEQUENCE [LARGE SCALE GENOMIC DNA]</scope>
    <source>
        <strain evidence="2 3">CLA-AA-H244</strain>
    </source>
</reference>
<dbReference type="AlphaFoldDB" id="A0AAE3DNV4"/>